<gene>
    <name evidence="9" type="ORF">FL583_11575</name>
</gene>
<evidence type="ECO:0000256" key="3">
    <source>
        <dbReference type="ARBA" id="ARBA00022723"/>
    </source>
</evidence>
<keyword evidence="2 7" id="KW-0349">Heme</keyword>
<keyword evidence="10" id="KW-1185">Reference proteome</keyword>
<evidence type="ECO:0000256" key="6">
    <source>
        <dbReference type="ARBA" id="ARBA00023033"/>
    </source>
</evidence>
<dbReference type="PRINTS" id="PR00385">
    <property type="entry name" value="P450"/>
</dbReference>
<organism evidence="9 10">
    <name type="scientific">Cryptosporangium phraense</name>
    <dbReference type="NCBI Taxonomy" id="2593070"/>
    <lineage>
        <taxon>Bacteria</taxon>
        <taxon>Bacillati</taxon>
        <taxon>Actinomycetota</taxon>
        <taxon>Actinomycetes</taxon>
        <taxon>Cryptosporangiales</taxon>
        <taxon>Cryptosporangiaceae</taxon>
        <taxon>Cryptosporangium</taxon>
    </lineage>
</organism>
<evidence type="ECO:0000256" key="5">
    <source>
        <dbReference type="ARBA" id="ARBA00023004"/>
    </source>
</evidence>
<accession>A0A545AUV3</accession>
<feature type="compositionally biased region" description="Basic residues" evidence="8">
    <location>
        <begin position="1"/>
        <end position="17"/>
    </location>
</feature>
<dbReference type="EMBL" id="VIRS01000006">
    <property type="protein sequence ID" value="TQS45128.1"/>
    <property type="molecule type" value="Genomic_DNA"/>
</dbReference>
<dbReference type="AlphaFoldDB" id="A0A545AUV3"/>
<reference evidence="9 10" key="1">
    <citation type="submission" date="2019-07" db="EMBL/GenBank/DDBJ databases">
        <title>Cryptosporangium phraense sp. nov., isolated from plant litter.</title>
        <authorList>
            <person name="Suriyachadkun C."/>
        </authorList>
    </citation>
    <scope>NUCLEOTIDE SEQUENCE [LARGE SCALE GENOMIC DNA]</scope>
    <source>
        <strain evidence="9 10">A-T 5661</strain>
    </source>
</reference>
<dbReference type="PRINTS" id="PR00359">
    <property type="entry name" value="BP450"/>
</dbReference>
<dbReference type="InterPro" id="IPR001128">
    <property type="entry name" value="Cyt_P450"/>
</dbReference>
<comment type="similarity">
    <text evidence="1 7">Belongs to the cytochrome P450 family.</text>
</comment>
<evidence type="ECO:0000256" key="7">
    <source>
        <dbReference type="RuleBase" id="RU000461"/>
    </source>
</evidence>
<keyword evidence="6 7" id="KW-0503">Monooxygenase</keyword>
<dbReference type="InterPro" id="IPR002397">
    <property type="entry name" value="Cyt_P450_B"/>
</dbReference>
<proteinExistence type="inferred from homology"/>
<evidence type="ECO:0000313" key="10">
    <source>
        <dbReference type="Proteomes" id="UP000317982"/>
    </source>
</evidence>
<evidence type="ECO:0000256" key="8">
    <source>
        <dbReference type="SAM" id="MobiDB-lite"/>
    </source>
</evidence>
<comment type="caution">
    <text evidence="9">The sequence shown here is derived from an EMBL/GenBank/DDBJ whole genome shotgun (WGS) entry which is preliminary data.</text>
</comment>
<name>A0A545AUV3_9ACTN</name>
<evidence type="ECO:0000256" key="2">
    <source>
        <dbReference type="ARBA" id="ARBA00022617"/>
    </source>
</evidence>
<keyword evidence="5 7" id="KW-0408">Iron</keyword>
<dbReference type="OrthoDB" id="3209493at2"/>
<keyword evidence="4 7" id="KW-0560">Oxidoreductase</keyword>
<protein>
    <submittedName>
        <fullName evidence="9">Cytochrome P450</fullName>
    </submittedName>
</protein>
<evidence type="ECO:0000256" key="1">
    <source>
        <dbReference type="ARBA" id="ARBA00010617"/>
    </source>
</evidence>
<dbReference type="PANTHER" id="PTHR46696:SF6">
    <property type="entry name" value="P450, PUTATIVE (EUROFUNG)-RELATED"/>
    <property type="match status" value="1"/>
</dbReference>
<keyword evidence="3 7" id="KW-0479">Metal-binding</keyword>
<dbReference type="GO" id="GO:0016705">
    <property type="term" value="F:oxidoreductase activity, acting on paired donors, with incorporation or reduction of molecular oxygen"/>
    <property type="evidence" value="ECO:0007669"/>
    <property type="project" value="InterPro"/>
</dbReference>
<dbReference type="Gene3D" id="1.10.630.10">
    <property type="entry name" value="Cytochrome P450"/>
    <property type="match status" value="1"/>
</dbReference>
<dbReference type="GO" id="GO:0020037">
    <property type="term" value="F:heme binding"/>
    <property type="evidence" value="ECO:0007669"/>
    <property type="project" value="InterPro"/>
</dbReference>
<sequence length="441" mass="49037">MSNRDRRRTRRNRRRSTSHAIMNDPGHPTCQEPTTPGGRAMTTSAEPTRSGPAEEFDPHDPSITAENLHTRYDSVRSRCPVSHGSNHGGYWLLTRYADVRSVALNSATFSSAKGVFLPAISERRLPLLEMDDPEHQTYRKILARTFNAVTARKWAPRISEIVNGLVDDFIDDGRADLISQFAEPLPLTVIGEVFGLSPEDRTRVRNDAFEFLACASGSPDAALALDRMLGRWEELVERRRQQPADDLITTLVQADFGEWDGSTAMIARIMFTLSFGGHDTTILVLGSMMLHLARNPDQRRELIGDPELIPSAVDELLRLYAPLHNFRRDATADTTIAETAIKAGEPVLLGWGAANRDPEKFPNPHRADFTRANAREHVTFGAGTHACIGQYLAKTELQTALRILLDRIGEYELDGEPTVTGLTGGGHHHGVERLPVRFTPR</sequence>
<evidence type="ECO:0000256" key="4">
    <source>
        <dbReference type="ARBA" id="ARBA00023002"/>
    </source>
</evidence>
<dbReference type="InterPro" id="IPR036396">
    <property type="entry name" value="Cyt_P450_sf"/>
</dbReference>
<dbReference type="SUPFAM" id="SSF48264">
    <property type="entry name" value="Cytochrome P450"/>
    <property type="match status" value="1"/>
</dbReference>
<evidence type="ECO:0000313" key="9">
    <source>
        <dbReference type="EMBL" id="TQS45128.1"/>
    </source>
</evidence>
<dbReference type="InterPro" id="IPR017972">
    <property type="entry name" value="Cyt_P450_CS"/>
</dbReference>
<dbReference type="PROSITE" id="PS00086">
    <property type="entry name" value="CYTOCHROME_P450"/>
    <property type="match status" value="1"/>
</dbReference>
<dbReference type="FunFam" id="1.10.630.10:FF:000018">
    <property type="entry name" value="Cytochrome P450 monooxygenase"/>
    <property type="match status" value="1"/>
</dbReference>
<dbReference type="GO" id="GO:0004497">
    <property type="term" value="F:monooxygenase activity"/>
    <property type="evidence" value="ECO:0007669"/>
    <property type="project" value="UniProtKB-KW"/>
</dbReference>
<feature type="region of interest" description="Disordered" evidence="8">
    <location>
        <begin position="1"/>
        <end position="64"/>
    </location>
</feature>
<dbReference type="PANTHER" id="PTHR46696">
    <property type="entry name" value="P450, PUTATIVE (EUROFUNG)-RELATED"/>
    <property type="match status" value="1"/>
</dbReference>
<dbReference type="InParanoid" id="A0A545AUV3"/>
<dbReference type="Proteomes" id="UP000317982">
    <property type="component" value="Unassembled WGS sequence"/>
</dbReference>
<dbReference type="Pfam" id="PF00067">
    <property type="entry name" value="p450"/>
    <property type="match status" value="1"/>
</dbReference>
<dbReference type="GO" id="GO:0005506">
    <property type="term" value="F:iron ion binding"/>
    <property type="evidence" value="ECO:0007669"/>
    <property type="project" value="InterPro"/>
</dbReference>